<dbReference type="GO" id="GO:0042058">
    <property type="term" value="P:regulation of epidermal growth factor receptor signaling pathway"/>
    <property type="evidence" value="ECO:0007669"/>
    <property type="project" value="TreeGrafter"/>
</dbReference>
<evidence type="ECO:0000313" key="4">
    <source>
        <dbReference type="Proteomes" id="UP000632886"/>
    </source>
</evidence>
<name>A0A852M9A3_9AVES</name>
<feature type="non-terminal residue" evidence="3">
    <location>
        <position position="1"/>
    </location>
</feature>
<comment type="similarity">
    <text evidence="1">Belongs to the peptidase S54 family.</text>
</comment>
<evidence type="ECO:0000256" key="2">
    <source>
        <dbReference type="SAM" id="MobiDB-lite"/>
    </source>
</evidence>
<dbReference type="InterPro" id="IPR051512">
    <property type="entry name" value="Inactive_Rhomboid"/>
</dbReference>
<gene>
    <name evidence="3" type="primary">Rhbdf1_1</name>
    <name evidence="3" type="ORF">CENBEN_R02521</name>
</gene>
<sequence length="92" mass="10441">RPEDKGGTMSEARHDSTSSLQRKKPPWLKLDIPVPAPVSVPEEPQFVQPTRRQTFLRSVSMPADNSRVPSLPIETRRPALQRQTSITQTIKR</sequence>
<feature type="non-terminal residue" evidence="3">
    <location>
        <position position="92"/>
    </location>
</feature>
<dbReference type="PANTHER" id="PTHR45965">
    <property type="entry name" value="INACTIVE RHOMBOID PROTEIN"/>
    <property type="match status" value="1"/>
</dbReference>
<accession>A0A852M9A3</accession>
<dbReference type="GO" id="GO:0005789">
    <property type="term" value="C:endoplasmic reticulum membrane"/>
    <property type="evidence" value="ECO:0007669"/>
    <property type="project" value="TreeGrafter"/>
</dbReference>
<proteinExistence type="inferred from homology"/>
<evidence type="ECO:0000313" key="3">
    <source>
        <dbReference type="EMBL" id="NXX98796.1"/>
    </source>
</evidence>
<dbReference type="PANTHER" id="PTHR45965:SF4">
    <property type="entry name" value="INACTIVE RHOMBOID PROTEIN 1"/>
    <property type="match status" value="1"/>
</dbReference>
<reference evidence="3 4" key="1">
    <citation type="submission" date="2020-02" db="EMBL/GenBank/DDBJ databases">
        <title>Bird 10,000 Genomes (B10K) Project - Family phase.</title>
        <authorList>
            <person name="Zhang G."/>
        </authorList>
    </citation>
    <scope>NUCLEOTIDE SEQUENCE [LARGE SCALE GENOMIC DNA]</scope>
    <source>
        <strain evidence="3">B10K-DU-017-21</strain>
    </source>
</reference>
<keyword evidence="4" id="KW-1185">Reference proteome</keyword>
<dbReference type="AlphaFoldDB" id="A0A852M9A3"/>
<dbReference type="EMBL" id="WBNK01002509">
    <property type="protein sequence ID" value="NXX98796.1"/>
    <property type="molecule type" value="Genomic_DNA"/>
</dbReference>
<organism evidence="3 4">
    <name type="scientific">Centropus bengalensis</name>
    <name type="common">lesser coucal</name>
    <dbReference type="NCBI Taxonomy" id="1463675"/>
    <lineage>
        <taxon>Eukaryota</taxon>
        <taxon>Metazoa</taxon>
        <taxon>Chordata</taxon>
        <taxon>Craniata</taxon>
        <taxon>Vertebrata</taxon>
        <taxon>Euteleostomi</taxon>
        <taxon>Archelosauria</taxon>
        <taxon>Archosauria</taxon>
        <taxon>Dinosauria</taxon>
        <taxon>Saurischia</taxon>
        <taxon>Theropoda</taxon>
        <taxon>Coelurosauria</taxon>
        <taxon>Aves</taxon>
        <taxon>Neognathae</taxon>
        <taxon>Neoaves</taxon>
        <taxon>Otidimorphae</taxon>
        <taxon>Cuculiformes</taxon>
        <taxon>Centropidae</taxon>
        <taxon>Centropus</taxon>
    </lineage>
</organism>
<feature type="region of interest" description="Disordered" evidence="2">
    <location>
        <begin position="1"/>
        <end position="28"/>
    </location>
</feature>
<evidence type="ECO:0000256" key="1">
    <source>
        <dbReference type="ARBA" id="ARBA00009045"/>
    </source>
</evidence>
<feature type="compositionally biased region" description="Basic and acidic residues" evidence="2">
    <location>
        <begin position="1"/>
        <end position="16"/>
    </location>
</feature>
<dbReference type="Proteomes" id="UP000632886">
    <property type="component" value="Unassembled WGS sequence"/>
</dbReference>
<dbReference type="GO" id="GO:0050708">
    <property type="term" value="P:regulation of protein secretion"/>
    <property type="evidence" value="ECO:0007669"/>
    <property type="project" value="TreeGrafter"/>
</dbReference>
<comment type="caution">
    <text evidence="3">The sequence shown here is derived from an EMBL/GenBank/DDBJ whole genome shotgun (WGS) entry which is preliminary data.</text>
</comment>
<protein>
    <submittedName>
        <fullName evidence="3">RHDF1 protein</fullName>
    </submittedName>
</protein>